<evidence type="ECO:0000259" key="2">
    <source>
        <dbReference type="Pfam" id="PF26607"/>
    </source>
</evidence>
<reference evidence="3" key="1">
    <citation type="submission" date="2022-10" db="EMBL/GenBank/DDBJ databases">
        <title>The complete genomes of actinobacterial strains from the NBC collection.</title>
        <authorList>
            <person name="Joergensen T.S."/>
            <person name="Alvarez Arevalo M."/>
            <person name="Sterndorff E.B."/>
            <person name="Faurdal D."/>
            <person name="Vuksanovic O."/>
            <person name="Mourched A.-S."/>
            <person name="Charusanti P."/>
            <person name="Shaw S."/>
            <person name="Blin K."/>
            <person name="Weber T."/>
        </authorList>
    </citation>
    <scope>NUCLEOTIDE SEQUENCE</scope>
    <source>
        <strain evidence="3">NBC_00060</strain>
    </source>
</reference>
<dbReference type="SUPFAM" id="SSF89372">
    <property type="entry name" value="Fucose-specific lectin"/>
    <property type="match status" value="1"/>
</dbReference>
<feature type="domain" description="PLL-like beta propeller" evidence="2">
    <location>
        <begin position="157"/>
        <end position="375"/>
    </location>
</feature>
<dbReference type="AlphaFoldDB" id="A0AAU2GX69"/>
<feature type="region of interest" description="Disordered" evidence="1">
    <location>
        <begin position="1"/>
        <end position="24"/>
    </location>
</feature>
<dbReference type="InterPro" id="IPR058502">
    <property type="entry name" value="PLL-like_beta-prop"/>
</dbReference>
<evidence type="ECO:0000313" key="3">
    <source>
        <dbReference type="EMBL" id="WTU39764.1"/>
    </source>
</evidence>
<protein>
    <recommendedName>
        <fullName evidence="2">PLL-like beta propeller domain-containing protein</fullName>
    </recommendedName>
</protein>
<name>A0AAU2GX69_9ACTN</name>
<accession>A0AAU2GX69</accession>
<proteinExistence type="predicted"/>
<dbReference type="EMBL" id="CP108253">
    <property type="protein sequence ID" value="WTU39764.1"/>
    <property type="molecule type" value="Genomic_DNA"/>
</dbReference>
<gene>
    <name evidence="3" type="ORF">OHV25_09325</name>
</gene>
<organism evidence="3">
    <name type="scientific">Streptomyces sp. NBC_00060</name>
    <dbReference type="NCBI Taxonomy" id="2975636"/>
    <lineage>
        <taxon>Bacteria</taxon>
        <taxon>Bacillati</taxon>
        <taxon>Actinomycetota</taxon>
        <taxon>Actinomycetes</taxon>
        <taxon>Kitasatosporales</taxon>
        <taxon>Streptomycetaceae</taxon>
        <taxon>Streptomyces</taxon>
    </lineage>
</organism>
<sequence length="387" mass="40115">MASKPARTSKGQAGREHETPTAAPAATAVPGLVPAPALPDGSPAVTGWLLRGTDGRLTAYAPCAGGVLRWTETHPGGPEWTGPELVAPATGLDPRLSVAQGGDGYVHLLALRRTTTPAGEPRTDVVHAIQYQSGRPVKDWYPMGTPYRDQEKAAQIGHPAAVVDSADNLNVFVRNAGGGVCARGQLSSGKWGNWKDLKGSGSYGTICAGADDDGRVEVLAPAKRGVMRWARSTTGSEYEQVPDLKLQVADGSVSAQHTGEGRITFFWRESEGGDVHAFRADDPAVPLGGAASGPVAVLRTPVDGHDCTLMAQRGPDGRPALAAYPTEAESAGAVWASTGEVCAGVPALATDAAGRVVLAAFGTDGRLRITRQKTTEPGLALEPWTVV</sequence>
<evidence type="ECO:0000256" key="1">
    <source>
        <dbReference type="SAM" id="MobiDB-lite"/>
    </source>
</evidence>
<dbReference type="Pfam" id="PF26607">
    <property type="entry name" value="DUF8189"/>
    <property type="match status" value="1"/>
</dbReference>